<keyword evidence="4" id="KW-1185">Reference proteome</keyword>
<dbReference type="Pfam" id="PF00589">
    <property type="entry name" value="Phage_integrase"/>
    <property type="match status" value="1"/>
</dbReference>
<dbReference type="InterPro" id="IPR050090">
    <property type="entry name" value="Tyrosine_recombinase_XerCD"/>
</dbReference>
<name>A0A8J7GDN4_9BACL</name>
<protein>
    <submittedName>
        <fullName evidence="3">Tyrosine-type recombinase/integrase</fullName>
    </submittedName>
</protein>
<gene>
    <name evidence="3" type="ORF">IRY55_13220</name>
</gene>
<comment type="caution">
    <text evidence="3">The sequence shown here is derived from an EMBL/GenBank/DDBJ whole genome shotgun (WGS) entry which is preliminary data.</text>
</comment>
<evidence type="ECO:0000313" key="3">
    <source>
        <dbReference type="EMBL" id="MBF4502320.1"/>
    </source>
</evidence>
<organism evidence="3 4">
    <name type="scientific">Savagea serpentis</name>
    <dbReference type="NCBI Taxonomy" id="2785297"/>
    <lineage>
        <taxon>Bacteria</taxon>
        <taxon>Bacillati</taxon>
        <taxon>Bacillota</taxon>
        <taxon>Bacilli</taxon>
        <taxon>Bacillales</taxon>
        <taxon>Caryophanaceae</taxon>
        <taxon>Savagea</taxon>
    </lineage>
</organism>
<accession>A0A8J7GDN4</accession>
<evidence type="ECO:0000313" key="4">
    <source>
        <dbReference type="Proteomes" id="UP000622653"/>
    </source>
</evidence>
<dbReference type="GO" id="GO:0003677">
    <property type="term" value="F:DNA binding"/>
    <property type="evidence" value="ECO:0007669"/>
    <property type="project" value="InterPro"/>
</dbReference>
<dbReference type="SUPFAM" id="SSF56349">
    <property type="entry name" value="DNA breaking-rejoining enzymes"/>
    <property type="match status" value="1"/>
</dbReference>
<dbReference type="PANTHER" id="PTHR30349:SF82">
    <property type="entry name" value="INTEGRASE_RECOMBINASE YOEC-RELATED"/>
    <property type="match status" value="1"/>
</dbReference>
<dbReference type="RefSeq" id="WP_194563807.1">
    <property type="nucleotide sequence ID" value="NZ_JADKPV010000012.1"/>
</dbReference>
<dbReference type="PROSITE" id="PS51898">
    <property type="entry name" value="TYR_RECOMBINASE"/>
    <property type="match status" value="1"/>
</dbReference>
<dbReference type="Gene3D" id="1.10.443.10">
    <property type="entry name" value="Intergrase catalytic core"/>
    <property type="match status" value="1"/>
</dbReference>
<dbReference type="PANTHER" id="PTHR30349">
    <property type="entry name" value="PHAGE INTEGRASE-RELATED"/>
    <property type="match status" value="1"/>
</dbReference>
<sequence>MKPRENVQPLRSAEEIQQFRQALQMSRTAERDLLMFDMGINTGLRISDLLPLKVGDVRGKTSVTIREKKTGKKRTVFLHMIMPEIATYTEGKEEEAYLFASQRTGQPISTTQAYRVFQKAADLLGREDVGTNSLRKTFGYHYYQQTKDIATLMVIFNHASQNVTKRYIGIEEEEMAMSLKYFKL</sequence>
<dbReference type="InterPro" id="IPR013762">
    <property type="entry name" value="Integrase-like_cat_sf"/>
</dbReference>
<dbReference type="EMBL" id="JADKPV010000012">
    <property type="protein sequence ID" value="MBF4502320.1"/>
    <property type="molecule type" value="Genomic_DNA"/>
</dbReference>
<dbReference type="GO" id="GO:0006310">
    <property type="term" value="P:DNA recombination"/>
    <property type="evidence" value="ECO:0007669"/>
    <property type="project" value="UniProtKB-KW"/>
</dbReference>
<dbReference type="GO" id="GO:0015074">
    <property type="term" value="P:DNA integration"/>
    <property type="evidence" value="ECO:0007669"/>
    <property type="project" value="InterPro"/>
</dbReference>
<dbReference type="InterPro" id="IPR002104">
    <property type="entry name" value="Integrase_catalytic"/>
</dbReference>
<dbReference type="AlphaFoldDB" id="A0A8J7GDN4"/>
<feature type="domain" description="Tyr recombinase" evidence="2">
    <location>
        <begin position="5"/>
        <end position="180"/>
    </location>
</feature>
<dbReference type="InterPro" id="IPR011010">
    <property type="entry name" value="DNA_brk_join_enz"/>
</dbReference>
<dbReference type="Proteomes" id="UP000622653">
    <property type="component" value="Unassembled WGS sequence"/>
</dbReference>
<reference evidence="3" key="1">
    <citation type="submission" date="2020-11" db="EMBL/GenBank/DDBJ databases">
        <title>Multidrug resistant novel bacterium Savagea serpentis sp. nov., isolated from the scats of a vine snake (Ahaetulla nasuta).</title>
        <authorList>
            <person name="Venkata Ramana V."/>
            <person name="Vikas Patil S."/>
            <person name="Yogita Lugani V."/>
        </authorList>
    </citation>
    <scope>NUCLEOTIDE SEQUENCE</scope>
    <source>
        <strain evidence="3">SN6</strain>
    </source>
</reference>
<evidence type="ECO:0000256" key="1">
    <source>
        <dbReference type="ARBA" id="ARBA00023172"/>
    </source>
</evidence>
<keyword evidence="1" id="KW-0233">DNA recombination</keyword>
<proteinExistence type="predicted"/>
<evidence type="ECO:0000259" key="2">
    <source>
        <dbReference type="PROSITE" id="PS51898"/>
    </source>
</evidence>